<evidence type="ECO:0000259" key="10">
    <source>
        <dbReference type="Pfam" id="PF00591"/>
    </source>
</evidence>
<dbReference type="GO" id="GO:0000287">
    <property type="term" value="F:magnesium ion binding"/>
    <property type="evidence" value="ECO:0007669"/>
    <property type="project" value="UniProtKB-UniRule"/>
</dbReference>
<feature type="domain" description="Glycosyl transferase family 3" evidence="10">
    <location>
        <begin position="73"/>
        <end position="323"/>
    </location>
</feature>
<dbReference type="RefSeq" id="WP_086743060.1">
    <property type="nucleotide sequence ID" value="NZ_MWPV01000001.1"/>
</dbReference>
<dbReference type="InterPro" id="IPR035902">
    <property type="entry name" value="Nuc_phospho_transferase"/>
</dbReference>
<gene>
    <name evidence="9" type="primary">trpD</name>
    <name evidence="12" type="ORF">B1199_05420</name>
</gene>
<keyword evidence="6 9" id="KW-0057">Aromatic amino acid biosynthesis</keyword>
<dbReference type="SUPFAM" id="SSF52418">
    <property type="entry name" value="Nucleoside phosphorylase/phosphoribosyltransferase catalytic domain"/>
    <property type="match status" value="1"/>
</dbReference>
<dbReference type="OrthoDB" id="9806430at2"/>
<dbReference type="Gene3D" id="3.40.1030.10">
    <property type="entry name" value="Nucleoside phosphorylase/phosphoribosyltransferase catalytic domain"/>
    <property type="match status" value="1"/>
</dbReference>
<keyword evidence="5 9" id="KW-0822">Tryptophan biosynthesis</keyword>
<feature type="binding site" evidence="9">
    <location>
        <position position="165"/>
    </location>
    <ligand>
        <name>anthranilate</name>
        <dbReference type="ChEBI" id="CHEBI:16567"/>
        <label>2</label>
    </ligand>
</feature>
<comment type="caution">
    <text evidence="9">Lacks conserved residue(s) required for the propagation of feature annotation.</text>
</comment>
<feature type="binding site" evidence="9">
    <location>
        <position position="79"/>
    </location>
    <ligand>
        <name>anthranilate</name>
        <dbReference type="ChEBI" id="CHEBI:16567"/>
        <label>1</label>
    </ligand>
</feature>
<dbReference type="HAMAP" id="MF_00211">
    <property type="entry name" value="TrpD"/>
    <property type="match status" value="1"/>
</dbReference>
<feature type="binding site" evidence="9">
    <location>
        <position position="87"/>
    </location>
    <ligand>
        <name>5-phospho-alpha-D-ribose 1-diphosphate</name>
        <dbReference type="ChEBI" id="CHEBI:58017"/>
    </ligand>
</feature>
<feature type="binding site" evidence="9">
    <location>
        <position position="119"/>
    </location>
    <ligand>
        <name>5-phospho-alpha-D-ribose 1-diphosphate</name>
        <dbReference type="ChEBI" id="CHEBI:58017"/>
    </ligand>
</feature>
<feature type="binding site" evidence="9">
    <location>
        <position position="79"/>
    </location>
    <ligand>
        <name>5-phospho-alpha-D-ribose 1-diphosphate</name>
        <dbReference type="ChEBI" id="CHEBI:58017"/>
    </ligand>
</feature>
<evidence type="ECO:0000313" key="12">
    <source>
        <dbReference type="EMBL" id="OUL59671.1"/>
    </source>
</evidence>
<dbReference type="Gene3D" id="1.20.970.10">
    <property type="entry name" value="Transferase, Pyrimidine Nucleoside Phosphorylase, Chain C"/>
    <property type="match status" value="1"/>
</dbReference>
<keyword evidence="4 9" id="KW-0808">Transferase</keyword>
<dbReference type="EMBL" id="MWPV01000001">
    <property type="protein sequence ID" value="OUL59671.1"/>
    <property type="molecule type" value="Genomic_DNA"/>
</dbReference>
<comment type="similarity">
    <text evidence="8">In the C-terminal section; belongs to the anthranilate phosphoribosyltransferase family.</text>
</comment>
<name>A0A244CVR5_PSEDV</name>
<dbReference type="InterPro" id="IPR036320">
    <property type="entry name" value="Glycosyl_Trfase_fam3_N_dom_sf"/>
</dbReference>
<feature type="binding site" evidence="9">
    <location>
        <position position="223"/>
    </location>
    <ligand>
        <name>Mg(2+)</name>
        <dbReference type="ChEBI" id="CHEBI:18420"/>
        <label>2</label>
    </ligand>
</feature>
<dbReference type="GO" id="GO:0005829">
    <property type="term" value="C:cytosol"/>
    <property type="evidence" value="ECO:0007669"/>
    <property type="project" value="TreeGrafter"/>
</dbReference>
<keyword evidence="13" id="KW-1185">Reference proteome</keyword>
<feature type="binding site" evidence="9">
    <location>
        <position position="224"/>
    </location>
    <ligand>
        <name>Mg(2+)</name>
        <dbReference type="ChEBI" id="CHEBI:18420"/>
        <label>2</label>
    </ligand>
</feature>
<feature type="binding site" evidence="9">
    <location>
        <begin position="107"/>
        <end position="115"/>
    </location>
    <ligand>
        <name>5-phospho-alpha-D-ribose 1-diphosphate</name>
        <dbReference type="ChEBI" id="CHEBI:58017"/>
    </ligand>
</feature>
<protein>
    <recommendedName>
        <fullName evidence="9">Anthranilate phosphoribosyltransferase</fullName>
        <ecNumber evidence="9">2.4.2.18</ecNumber>
    </recommendedName>
</protein>
<feature type="binding site" evidence="9">
    <location>
        <position position="224"/>
    </location>
    <ligand>
        <name>Mg(2+)</name>
        <dbReference type="ChEBI" id="CHEBI:18420"/>
        <label>1</label>
    </ligand>
</feature>
<feature type="domain" description="Glycosyl transferase family 3 N-terminal" evidence="11">
    <location>
        <begin position="3"/>
        <end position="64"/>
    </location>
</feature>
<evidence type="ECO:0000256" key="7">
    <source>
        <dbReference type="ARBA" id="ARBA00052328"/>
    </source>
</evidence>
<dbReference type="GO" id="GO:0004048">
    <property type="term" value="F:anthranilate phosphoribosyltransferase activity"/>
    <property type="evidence" value="ECO:0007669"/>
    <property type="project" value="UniProtKB-UniRule"/>
</dbReference>
<feature type="binding site" evidence="9">
    <location>
        <begin position="82"/>
        <end position="83"/>
    </location>
    <ligand>
        <name>5-phospho-alpha-D-ribose 1-diphosphate</name>
        <dbReference type="ChEBI" id="CHEBI:58017"/>
    </ligand>
</feature>
<evidence type="ECO:0000256" key="3">
    <source>
        <dbReference type="ARBA" id="ARBA00022676"/>
    </source>
</evidence>
<dbReference type="PANTHER" id="PTHR43285:SF2">
    <property type="entry name" value="ANTHRANILATE PHOSPHORIBOSYLTRANSFERASE"/>
    <property type="match status" value="1"/>
</dbReference>
<dbReference type="PANTHER" id="PTHR43285">
    <property type="entry name" value="ANTHRANILATE PHOSPHORIBOSYLTRANSFERASE"/>
    <property type="match status" value="1"/>
</dbReference>
<feature type="binding site" evidence="9">
    <location>
        <position position="91"/>
    </location>
    <ligand>
        <name>Mg(2+)</name>
        <dbReference type="ChEBI" id="CHEBI:18420"/>
        <label>1</label>
    </ligand>
</feature>
<dbReference type="UniPathway" id="UPA00035">
    <property type="reaction ID" value="UER00041"/>
</dbReference>
<dbReference type="AlphaFoldDB" id="A0A244CVR5"/>
<evidence type="ECO:0000256" key="5">
    <source>
        <dbReference type="ARBA" id="ARBA00022822"/>
    </source>
</evidence>
<reference evidence="12 13" key="1">
    <citation type="submission" date="2017-02" db="EMBL/GenBank/DDBJ databases">
        <title>Pseudoalteromonas ulvae TC14 Genome.</title>
        <authorList>
            <person name="Molmeret M."/>
        </authorList>
    </citation>
    <scope>NUCLEOTIDE SEQUENCE [LARGE SCALE GENOMIC DNA]</scope>
    <source>
        <strain evidence="12">TC14</strain>
    </source>
</reference>
<feature type="binding site" evidence="9">
    <location>
        <position position="110"/>
    </location>
    <ligand>
        <name>anthranilate</name>
        <dbReference type="ChEBI" id="CHEBI:16567"/>
        <label>1</label>
    </ligand>
</feature>
<comment type="caution">
    <text evidence="12">The sequence shown here is derived from an EMBL/GenBank/DDBJ whole genome shotgun (WGS) entry which is preliminary data.</text>
</comment>
<evidence type="ECO:0000256" key="4">
    <source>
        <dbReference type="ARBA" id="ARBA00022679"/>
    </source>
</evidence>
<dbReference type="Proteomes" id="UP000194841">
    <property type="component" value="Unassembled WGS sequence"/>
</dbReference>
<comment type="catalytic activity">
    <reaction evidence="7 9">
        <text>N-(5-phospho-beta-D-ribosyl)anthranilate + diphosphate = 5-phospho-alpha-D-ribose 1-diphosphate + anthranilate</text>
        <dbReference type="Rhea" id="RHEA:11768"/>
        <dbReference type="ChEBI" id="CHEBI:16567"/>
        <dbReference type="ChEBI" id="CHEBI:18277"/>
        <dbReference type="ChEBI" id="CHEBI:33019"/>
        <dbReference type="ChEBI" id="CHEBI:58017"/>
        <dbReference type="EC" id="2.4.2.18"/>
    </reaction>
</comment>
<dbReference type="FunFam" id="3.40.1030.10:FF:000002">
    <property type="entry name" value="Anthranilate phosphoribosyltransferase"/>
    <property type="match status" value="1"/>
</dbReference>
<organism evidence="12 13">
    <name type="scientific">Pseudoalteromonas ulvae</name>
    <dbReference type="NCBI Taxonomy" id="107327"/>
    <lineage>
        <taxon>Bacteria</taxon>
        <taxon>Pseudomonadati</taxon>
        <taxon>Pseudomonadota</taxon>
        <taxon>Gammaproteobacteria</taxon>
        <taxon>Alteromonadales</taxon>
        <taxon>Pseudoalteromonadaceae</taxon>
        <taxon>Pseudoalteromonas</taxon>
    </lineage>
</organism>
<dbReference type="InterPro" id="IPR000312">
    <property type="entry name" value="Glycosyl_Trfase_fam3"/>
</dbReference>
<proteinExistence type="inferred from homology"/>
<sequence>METLIHQLIAQTDLSFEQATEFFDAVMKGQVNEIQLSAALIALKIKTETADEIAGAAKAMRANAVPFTAKATHTADSCGTGGDGSNTINISTTAAIVAAACGLNMVKHGNKSVSSNSGSADLLTALGINIHMTPEQACKCLEQTGFTFLFAPLYHQGVKHAMPVRTTLKTRTIFNILGPLANPAAPEIQLLGVYDPTLCLPMAQTLRTLGCKRAMVVHGAGTDEIALHGETHVVELNQDELTQYTLNPSDFGLEHFALSDLAGHGPESNAKASKAILSGAGSEAHNAAIIANVAALLYLANKAKSFRDAADTVRSVLQSGSALHTLNNIIEASHG</sequence>
<dbReference type="Pfam" id="PF02885">
    <property type="entry name" value="Glycos_trans_3N"/>
    <property type="match status" value="1"/>
</dbReference>
<dbReference type="SUPFAM" id="SSF47648">
    <property type="entry name" value="Nucleoside phosphorylase/phosphoribosyltransferase N-terminal domain"/>
    <property type="match status" value="1"/>
</dbReference>
<comment type="subunit">
    <text evidence="9">Homodimer.</text>
</comment>
<dbReference type="GO" id="GO:0000162">
    <property type="term" value="P:L-tryptophan biosynthetic process"/>
    <property type="evidence" value="ECO:0007669"/>
    <property type="project" value="UniProtKB-UniRule"/>
</dbReference>
<comment type="pathway">
    <text evidence="1 9">Amino-acid biosynthesis; L-tryptophan biosynthesis; L-tryptophan from chorismate: step 2/5.</text>
</comment>
<accession>A0A244CVR5</accession>
<evidence type="ECO:0000259" key="11">
    <source>
        <dbReference type="Pfam" id="PF02885"/>
    </source>
</evidence>
<dbReference type="NCBIfam" id="TIGR01245">
    <property type="entry name" value="trpD"/>
    <property type="match status" value="1"/>
</dbReference>
<comment type="cofactor">
    <cofactor evidence="9">
        <name>Mg(2+)</name>
        <dbReference type="ChEBI" id="CHEBI:18420"/>
    </cofactor>
    <text evidence="9">Binds 2 magnesium ions per monomer.</text>
</comment>
<feature type="binding site" evidence="9">
    <location>
        <begin position="89"/>
        <end position="92"/>
    </location>
    <ligand>
        <name>5-phospho-alpha-D-ribose 1-diphosphate</name>
        <dbReference type="ChEBI" id="CHEBI:58017"/>
    </ligand>
</feature>
<dbReference type="InterPro" id="IPR005940">
    <property type="entry name" value="Anthranilate_Pribosyl_Tfrase"/>
</dbReference>
<keyword evidence="3 9" id="KW-0328">Glycosyltransferase</keyword>
<evidence type="ECO:0000313" key="13">
    <source>
        <dbReference type="Proteomes" id="UP000194841"/>
    </source>
</evidence>
<keyword evidence="9" id="KW-0460">Magnesium</keyword>
<dbReference type="EC" id="2.4.2.18" evidence="9"/>
<evidence type="ECO:0000256" key="2">
    <source>
        <dbReference type="ARBA" id="ARBA00022605"/>
    </source>
</evidence>
<dbReference type="InterPro" id="IPR017459">
    <property type="entry name" value="Glycosyl_Trfase_fam3_N_dom"/>
</dbReference>
<evidence type="ECO:0000256" key="8">
    <source>
        <dbReference type="ARBA" id="ARBA00061188"/>
    </source>
</evidence>
<dbReference type="Pfam" id="PF00591">
    <property type="entry name" value="Glycos_transf_3"/>
    <property type="match status" value="1"/>
</dbReference>
<comment type="similarity">
    <text evidence="9">Belongs to the anthranilate phosphoribosyltransferase family.</text>
</comment>
<evidence type="ECO:0000256" key="1">
    <source>
        <dbReference type="ARBA" id="ARBA00004907"/>
    </source>
</evidence>
<keyword evidence="2 9" id="KW-0028">Amino-acid biosynthesis</keyword>
<evidence type="ECO:0000256" key="6">
    <source>
        <dbReference type="ARBA" id="ARBA00023141"/>
    </source>
</evidence>
<keyword evidence="9" id="KW-0479">Metal-binding</keyword>
<evidence type="ECO:0000256" key="9">
    <source>
        <dbReference type="HAMAP-Rule" id="MF_00211"/>
    </source>
</evidence>
<comment type="function">
    <text evidence="9">Catalyzes the transfer of the phosphoribosyl group of 5-phosphorylribose-1-pyrophosphate (PRPP) to anthranilate to yield N-(5'-phosphoribosyl)-anthranilate (PRA).</text>
</comment>